<feature type="domain" description="RNase H type-1" evidence="2">
    <location>
        <begin position="59"/>
        <end position="117"/>
    </location>
</feature>
<dbReference type="SUPFAM" id="SSF53098">
    <property type="entry name" value="Ribonuclease H-like"/>
    <property type="match status" value="1"/>
</dbReference>
<dbReference type="GO" id="GO:0004523">
    <property type="term" value="F:RNA-DNA hybrid ribonuclease activity"/>
    <property type="evidence" value="ECO:0007669"/>
    <property type="project" value="InterPro"/>
</dbReference>
<dbReference type="Proteomes" id="UP000276834">
    <property type="component" value="Unassembled WGS sequence"/>
</dbReference>
<dbReference type="Gene3D" id="3.30.420.10">
    <property type="entry name" value="Ribonuclease H-like superfamily/Ribonuclease H"/>
    <property type="match status" value="1"/>
</dbReference>
<keyword evidence="4" id="KW-1185">Reference proteome</keyword>
<gene>
    <name evidence="3" type="ORF">DV515_00016021</name>
</gene>
<dbReference type="AlphaFoldDB" id="A0A3L8RU60"/>
<evidence type="ECO:0000259" key="2">
    <source>
        <dbReference type="Pfam" id="PF00075"/>
    </source>
</evidence>
<dbReference type="InterPro" id="IPR012337">
    <property type="entry name" value="RNaseH-like_sf"/>
</dbReference>
<evidence type="ECO:0000256" key="1">
    <source>
        <dbReference type="SAM" id="MobiDB-lite"/>
    </source>
</evidence>
<sequence length="170" mass="18386">MASDVTSSSRSRVPLGSSKAETRHDGEGFLTGDEQRTIDKVYSSQPDLKDIPLENPHWELFTDGSSFMKYGKRMIGYEVTTQDKVIKAKALRADVSSQKAELIALTRALDLSKGKKISSFEKWATRFIPSPQWLEPAGIAGVSLNSSALLPAVALMAAAGAQTGPMVREG</sequence>
<protein>
    <recommendedName>
        <fullName evidence="2">RNase H type-1 domain-containing protein</fullName>
    </recommendedName>
</protein>
<proteinExistence type="predicted"/>
<dbReference type="Pfam" id="PF00075">
    <property type="entry name" value="RNase_H"/>
    <property type="match status" value="1"/>
</dbReference>
<dbReference type="InterPro" id="IPR002156">
    <property type="entry name" value="RNaseH_domain"/>
</dbReference>
<dbReference type="InterPro" id="IPR036397">
    <property type="entry name" value="RNaseH_sf"/>
</dbReference>
<comment type="caution">
    <text evidence="3">The sequence shown here is derived from an EMBL/GenBank/DDBJ whole genome shotgun (WGS) entry which is preliminary data.</text>
</comment>
<feature type="compositionally biased region" description="Basic and acidic residues" evidence="1">
    <location>
        <begin position="20"/>
        <end position="35"/>
    </location>
</feature>
<dbReference type="GO" id="GO:0003676">
    <property type="term" value="F:nucleic acid binding"/>
    <property type="evidence" value="ECO:0007669"/>
    <property type="project" value="InterPro"/>
</dbReference>
<feature type="region of interest" description="Disordered" evidence="1">
    <location>
        <begin position="1"/>
        <end position="35"/>
    </location>
</feature>
<accession>A0A3L8RU60</accession>
<organism evidence="3 4">
    <name type="scientific">Chloebia gouldiae</name>
    <name type="common">Gouldian finch</name>
    <name type="synonym">Erythrura gouldiae</name>
    <dbReference type="NCBI Taxonomy" id="44316"/>
    <lineage>
        <taxon>Eukaryota</taxon>
        <taxon>Metazoa</taxon>
        <taxon>Chordata</taxon>
        <taxon>Craniata</taxon>
        <taxon>Vertebrata</taxon>
        <taxon>Euteleostomi</taxon>
        <taxon>Archelosauria</taxon>
        <taxon>Archosauria</taxon>
        <taxon>Dinosauria</taxon>
        <taxon>Saurischia</taxon>
        <taxon>Theropoda</taxon>
        <taxon>Coelurosauria</taxon>
        <taxon>Aves</taxon>
        <taxon>Neognathae</taxon>
        <taxon>Neoaves</taxon>
        <taxon>Telluraves</taxon>
        <taxon>Australaves</taxon>
        <taxon>Passeriformes</taxon>
        <taxon>Passeroidea</taxon>
        <taxon>Passeridae</taxon>
        <taxon>Chloebia</taxon>
    </lineage>
</organism>
<evidence type="ECO:0000313" key="4">
    <source>
        <dbReference type="Proteomes" id="UP000276834"/>
    </source>
</evidence>
<dbReference type="OrthoDB" id="9950135at2759"/>
<name>A0A3L8RU60_CHLGU</name>
<evidence type="ECO:0000313" key="3">
    <source>
        <dbReference type="EMBL" id="RLV85383.1"/>
    </source>
</evidence>
<dbReference type="EMBL" id="QUSF01000243">
    <property type="protein sequence ID" value="RLV85383.1"/>
    <property type="molecule type" value="Genomic_DNA"/>
</dbReference>
<reference evidence="3 4" key="1">
    <citation type="journal article" date="2018" name="Proc. R. Soc. B">
        <title>A non-coding region near Follistatin controls head colour polymorphism in the Gouldian finch.</title>
        <authorList>
            <person name="Toomey M.B."/>
            <person name="Marques C.I."/>
            <person name="Andrade P."/>
            <person name="Araujo P.M."/>
            <person name="Sabatino S."/>
            <person name="Gazda M.A."/>
            <person name="Afonso S."/>
            <person name="Lopes R.J."/>
            <person name="Corbo J.C."/>
            <person name="Carneiro M."/>
        </authorList>
    </citation>
    <scope>NUCLEOTIDE SEQUENCE [LARGE SCALE GENOMIC DNA]</scope>
    <source>
        <strain evidence="3">Red01</strain>
        <tissue evidence="3">Muscle</tissue>
    </source>
</reference>